<dbReference type="PANTHER" id="PTHR48111">
    <property type="entry name" value="REGULATOR OF RPOS"/>
    <property type="match status" value="1"/>
</dbReference>
<keyword evidence="4" id="KW-0238">DNA-binding</keyword>
<dbReference type="PROSITE" id="PS51755">
    <property type="entry name" value="OMPR_PHOB"/>
    <property type="match status" value="1"/>
</dbReference>
<dbReference type="SMART" id="SM00448">
    <property type="entry name" value="REC"/>
    <property type="match status" value="1"/>
</dbReference>
<evidence type="ECO:0000313" key="8">
    <source>
        <dbReference type="EMBL" id="KKN61221.1"/>
    </source>
</evidence>
<keyword evidence="1" id="KW-0597">Phosphoprotein</keyword>
<gene>
    <name evidence="8" type="ORF">LCGC14_0524110</name>
</gene>
<reference evidence="8" key="1">
    <citation type="journal article" date="2015" name="Nature">
        <title>Complex archaea that bridge the gap between prokaryotes and eukaryotes.</title>
        <authorList>
            <person name="Spang A."/>
            <person name="Saw J.H."/>
            <person name="Jorgensen S.L."/>
            <person name="Zaremba-Niedzwiedzka K."/>
            <person name="Martijn J."/>
            <person name="Lind A.E."/>
            <person name="van Eijk R."/>
            <person name="Schleper C."/>
            <person name="Guy L."/>
            <person name="Ettema T.J."/>
        </authorList>
    </citation>
    <scope>NUCLEOTIDE SEQUENCE</scope>
</reference>
<dbReference type="InterPro" id="IPR036388">
    <property type="entry name" value="WH-like_DNA-bd_sf"/>
</dbReference>
<dbReference type="GO" id="GO:0000976">
    <property type="term" value="F:transcription cis-regulatory region binding"/>
    <property type="evidence" value="ECO:0007669"/>
    <property type="project" value="TreeGrafter"/>
</dbReference>
<comment type="caution">
    <text evidence="8">The sequence shown here is derived from an EMBL/GenBank/DDBJ whole genome shotgun (WGS) entry which is preliminary data.</text>
</comment>
<dbReference type="GO" id="GO:0032993">
    <property type="term" value="C:protein-DNA complex"/>
    <property type="evidence" value="ECO:0007669"/>
    <property type="project" value="TreeGrafter"/>
</dbReference>
<sequence>MRILLVEDDYFIGSAIEQALHDAAYAVDWVKDGHAALSTIQTQEYGVLLLDLGLPEKDGIEVLQTLRKAKNPIPIIIITARDAVEDRIKGLDGGADDYLVKPFLITELQARIRAVVRRNQGVADPILSNDILDLNPATHEVTVDNEAYVLSAREYALLHALMLRPGHILSRDELEDRIYGWNEEVASNAIEFIIHGLRKKMGRETIKNVRGLGWMVSK</sequence>
<dbReference type="AlphaFoldDB" id="A0A0F9UJ08"/>
<dbReference type="Pfam" id="PF00072">
    <property type="entry name" value="Response_reg"/>
    <property type="match status" value="1"/>
</dbReference>
<evidence type="ECO:0000259" key="6">
    <source>
        <dbReference type="PROSITE" id="PS50110"/>
    </source>
</evidence>
<dbReference type="GO" id="GO:0005829">
    <property type="term" value="C:cytosol"/>
    <property type="evidence" value="ECO:0007669"/>
    <property type="project" value="TreeGrafter"/>
</dbReference>
<dbReference type="GO" id="GO:0006355">
    <property type="term" value="P:regulation of DNA-templated transcription"/>
    <property type="evidence" value="ECO:0007669"/>
    <property type="project" value="InterPro"/>
</dbReference>
<keyword evidence="5" id="KW-0804">Transcription</keyword>
<dbReference type="Gene3D" id="6.10.250.690">
    <property type="match status" value="1"/>
</dbReference>
<evidence type="ECO:0000256" key="4">
    <source>
        <dbReference type="ARBA" id="ARBA00023125"/>
    </source>
</evidence>
<dbReference type="SUPFAM" id="SSF52172">
    <property type="entry name" value="CheY-like"/>
    <property type="match status" value="1"/>
</dbReference>
<dbReference type="PANTHER" id="PTHR48111:SF67">
    <property type="entry name" value="TRANSCRIPTIONAL REGULATORY PROTEIN TCTD"/>
    <property type="match status" value="1"/>
</dbReference>
<evidence type="ECO:0000256" key="3">
    <source>
        <dbReference type="ARBA" id="ARBA00023015"/>
    </source>
</evidence>
<dbReference type="PROSITE" id="PS50110">
    <property type="entry name" value="RESPONSE_REGULATORY"/>
    <property type="match status" value="1"/>
</dbReference>
<dbReference type="CDD" id="cd00383">
    <property type="entry name" value="trans_reg_C"/>
    <property type="match status" value="1"/>
</dbReference>
<protein>
    <recommendedName>
        <fullName evidence="9">Response regulatory domain-containing protein</fullName>
    </recommendedName>
</protein>
<proteinExistence type="predicted"/>
<dbReference type="InterPro" id="IPR001867">
    <property type="entry name" value="OmpR/PhoB-type_DNA-bd"/>
</dbReference>
<evidence type="ECO:0008006" key="9">
    <source>
        <dbReference type="Google" id="ProtNLM"/>
    </source>
</evidence>
<feature type="domain" description="OmpR/PhoB-type" evidence="7">
    <location>
        <begin position="124"/>
        <end position="218"/>
    </location>
</feature>
<dbReference type="InterPro" id="IPR001789">
    <property type="entry name" value="Sig_transdc_resp-reg_receiver"/>
</dbReference>
<dbReference type="Gene3D" id="1.10.10.10">
    <property type="entry name" value="Winged helix-like DNA-binding domain superfamily/Winged helix DNA-binding domain"/>
    <property type="match status" value="1"/>
</dbReference>
<dbReference type="EMBL" id="LAZR01000666">
    <property type="protein sequence ID" value="KKN61221.1"/>
    <property type="molecule type" value="Genomic_DNA"/>
</dbReference>
<feature type="domain" description="Response regulatory" evidence="6">
    <location>
        <begin position="2"/>
        <end position="116"/>
    </location>
</feature>
<dbReference type="Pfam" id="PF00486">
    <property type="entry name" value="Trans_reg_C"/>
    <property type="match status" value="1"/>
</dbReference>
<keyword evidence="2" id="KW-0902">Two-component regulatory system</keyword>
<evidence type="ECO:0000256" key="5">
    <source>
        <dbReference type="ARBA" id="ARBA00023163"/>
    </source>
</evidence>
<dbReference type="CDD" id="cd17624">
    <property type="entry name" value="REC_OmpR_PmrA-like"/>
    <property type="match status" value="1"/>
</dbReference>
<dbReference type="InterPro" id="IPR039420">
    <property type="entry name" value="WalR-like"/>
</dbReference>
<organism evidence="8">
    <name type="scientific">marine sediment metagenome</name>
    <dbReference type="NCBI Taxonomy" id="412755"/>
    <lineage>
        <taxon>unclassified sequences</taxon>
        <taxon>metagenomes</taxon>
        <taxon>ecological metagenomes</taxon>
    </lineage>
</organism>
<accession>A0A0F9UJ08</accession>
<dbReference type="FunFam" id="3.40.50.2300:FF:000002">
    <property type="entry name" value="DNA-binding response regulator PhoP"/>
    <property type="match status" value="1"/>
</dbReference>
<dbReference type="SMART" id="SM00862">
    <property type="entry name" value="Trans_reg_C"/>
    <property type="match status" value="1"/>
</dbReference>
<evidence type="ECO:0000259" key="7">
    <source>
        <dbReference type="PROSITE" id="PS51755"/>
    </source>
</evidence>
<dbReference type="GO" id="GO:0000156">
    <property type="term" value="F:phosphorelay response regulator activity"/>
    <property type="evidence" value="ECO:0007669"/>
    <property type="project" value="TreeGrafter"/>
</dbReference>
<dbReference type="Gene3D" id="3.40.50.2300">
    <property type="match status" value="1"/>
</dbReference>
<dbReference type="InterPro" id="IPR011006">
    <property type="entry name" value="CheY-like_superfamily"/>
</dbReference>
<evidence type="ECO:0000256" key="2">
    <source>
        <dbReference type="ARBA" id="ARBA00023012"/>
    </source>
</evidence>
<name>A0A0F9UJ08_9ZZZZ</name>
<evidence type="ECO:0000256" key="1">
    <source>
        <dbReference type="ARBA" id="ARBA00022553"/>
    </source>
</evidence>
<keyword evidence="3" id="KW-0805">Transcription regulation</keyword>